<feature type="region of interest" description="Disordered" evidence="1">
    <location>
        <begin position="1"/>
        <end position="46"/>
    </location>
</feature>
<proteinExistence type="predicted"/>
<feature type="region of interest" description="Disordered" evidence="1">
    <location>
        <begin position="543"/>
        <end position="562"/>
    </location>
</feature>
<sequence>MHFSLSDNAIEEILQQEDSEEEIVSETEDHEEFSDHDSNFEQEADPGDIVDVPLRCEEDEEPVFPMQFSEEYLEDVPLKYIKRKKFIGRNGKSQWFVQQPPQNVRTRSYNIITHLPGPVRAAKECTNILDAWNLIFPDEYLHKIVDYTNIYIENLRRNYSRDRDCKDTDIIELRALFGVLYFCGRMRNSHLNTKDIWALDGSGYDWCIASMSRQRFHFLLKCLRFDNMHTREERRAEDKFAPFREIFEDFNVNIKRYYSFGENITIDEKLEKFRGRCPFRQYIPSKPGKYGIKIFVMADAQSFYTGSMEVYIGQNDGPYQQSNAAIDVVKRLVEPIKNTHRNVVMDNWFTNFPLFHDLLKEYGLTALGTVKKNKPEIPPVFTVAKYRDIPSSIFGFQKDCTLVSYVPKNNKVVLLASTMHHDGKKDSGEAKKPEMILDYNRSKCGVDVVDELCGTYSVSRITKRWPLVIFYGLLNVGGINAYVIVKANKEYSGATIGPRTNELKELANGLMMPLIQRRMYIVNLPQVIKINIKLILGLFENNDHDEPSSSKTRPKPSTSRCEDLTSMPQRLAAAEWQPPTADRLHPLPKMLSVKRSQRCRACDHNLTKPEYNPGSIKFKIELLAYYHVPEVKIISCETLKPGARSMLLLKLTNPTGYEMKLRLLSPEDIPEPEEKPIEEETELKSLEKESISRTIISGFDEPLKSNVRIEAPTPRLALAQRDDAAEYDDDAQNDNDHKDLIMWRKSNKLAIRVPLITDEAAENGAVGRTAFALEYTYRNTVPPSAAQPRQPHDHTLYTTVILELGTILT</sequence>
<evidence type="ECO:0000313" key="4">
    <source>
        <dbReference type="Proteomes" id="UP000299102"/>
    </source>
</evidence>
<organism evidence="3 4">
    <name type="scientific">Eumeta variegata</name>
    <name type="common">Bagworm moth</name>
    <name type="synonym">Eumeta japonica</name>
    <dbReference type="NCBI Taxonomy" id="151549"/>
    <lineage>
        <taxon>Eukaryota</taxon>
        <taxon>Metazoa</taxon>
        <taxon>Ecdysozoa</taxon>
        <taxon>Arthropoda</taxon>
        <taxon>Hexapoda</taxon>
        <taxon>Insecta</taxon>
        <taxon>Pterygota</taxon>
        <taxon>Neoptera</taxon>
        <taxon>Endopterygota</taxon>
        <taxon>Lepidoptera</taxon>
        <taxon>Glossata</taxon>
        <taxon>Ditrysia</taxon>
        <taxon>Tineoidea</taxon>
        <taxon>Psychidae</taxon>
        <taxon>Oiketicinae</taxon>
        <taxon>Eumeta</taxon>
    </lineage>
</organism>
<accession>A0A4C1T4L8</accession>
<feature type="domain" description="PiggyBac transposable element-derived protein" evidence="2">
    <location>
        <begin position="131"/>
        <end position="482"/>
    </location>
</feature>
<dbReference type="AlphaFoldDB" id="A0A4C1T4L8"/>
<dbReference type="STRING" id="151549.A0A4C1T4L8"/>
<feature type="compositionally biased region" description="Acidic residues" evidence="1">
    <location>
        <begin position="14"/>
        <end position="32"/>
    </location>
</feature>
<protein>
    <submittedName>
        <fullName evidence="3">Dynactin subunit 4</fullName>
    </submittedName>
</protein>
<feature type="compositionally biased region" description="Low complexity" evidence="1">
    <location>
        <begin position="549"/>
        <end position="559"/>
    </location>
</feature>
<name>A0A4C1T4L8_EUMVA</name>
<gene>
    <name evidence="3" type="primary">DCTN4</name>
    <name evidence="3" type="ORF">EVAR_76500_1</name>
</gene>
<evidence type="ECO:0000313" key="3">
    <source>
        <dbReference type="EMBL" id="GBP09473.1"/>
    </source>
</evidence>
<dbReference type="GO" id="GO:0005869">
    <property type="term" value="C:dynactin complex"/>
    <property type="evidence" value="ECO:0007669"/>
    <property type="project" value="InterPro"/>
</dbReference>
<comment type="caution">
    <text evidence="3">The sequence shown here is derived from an EMBL/GenBank/DDBJ whole genome shotgun (WGS) entry which is preliminary data.</text>
</comment>
<dbReference type="Pfam" id="PF13843">
    <property type="entry name" value="DDE_Tnp_1_7"/>
    <property type="match status" value="1"/>
</dbReference>
<evidence type="ECO:0000256" key="1">
    <source>
        <dbReference type="SAM" id="MobiDB-lite"/>
    </source>
</evidence>
<dbReference type="PANTHER" id="PTHR46599">
    <property type="entry name" value="PIGGYBAC TRANSPOSABLE ELEMENT-DERIVED PROTEIN 4"/>
    <property type="match status" value="1"/>
</dbReference>
<dbReference type="PANTHER" id="PTHR46599:SF6">
    <property type="entry name" value="DUAL SPECIFICITY PHOSPHATASE 26"/>
    <property type="match status" value="1"/>
</dbReference>
<evidence type="ECO:0000259" key="2">
    <source>
        <dbReference type="Pfam" id="PF13843"/>
    </source>
</evidence>
<dbReference type="InterPro" id="IPR029526">
    <property type="entry name" value="PGBD"/>
</dbReference>
<dbReference type="EMBL" id="BGZK01000036">
    <property type="protein sequence ID" value="GBP09473.1"/>
    <property type="molecule type" value="Genomic_DNA"/>
</dbReference>
<dbReference type="Pfam" id="PF05502">
    <property type="entry name" value="Dynactin_p62"/>
    <property type="match status" value="1"/>
</dbReference>
<keyword evidence="4" id="KW-1185">Reference proteome</keyword>
<dbReference type="InterPro" id="IPR008603">
    <property type="entry name" value="DCTN4"/>
</dbReference>
<dbReference type="Proteomes" id="UP000299102">
    <property type="component" value="Unassembled WGS sequence"/>
</dbReference>
<dbReference type="OrthoDB" id="10057959at2759"/>
<reference evidence="3 4" key="1">
    <citation type="journal article" date="2019" name="Commun. Biol.">
        <title>The bagworm genome reveals a unique fibroin gene that provides high tensile strength.</title>
        <authorList>
            <person name="Kono N."/>
            <person name="Nakamura H."/>
            <person name="Ohtoshi R."/>
            <person name="Tomita M."/>
            <person name="Numata K."/>
            <person name="Arakawa K."/>
        </authorList>
    </citation>
    <scope>NUCLEOTIDE SEQUENCE [LARGE SCALE GENOMIC DNA]</scope>
</reference>